<evidence type="ECO:0000256" key="2">
    <source>
        <dbReference type="ARBA" id="ARBA00022840"/>
    </source>
</evidence>
<dbReference type="Gene3D" id="3.40.50.300">
    <property type="entry name" value="P-loop containing nucleotide triphosphate hydrolases"/>
    <property type="match status" value="1"/>
</dbReference>
<dbReference type="PROSITE" id="PS00688">
    <property type="entry name" value="SIGMA54_INTERACT_3"/>
    <property type="match status" value="1"/>
</dbReference>
<reference evidence="8" key="2">
    <citation type="submission" date="2020-09" db="EMBL/GenBank/DDBJ databases">
        <authorList>
            <person name="Sun Q."/>
            <person name="Kim S."/>
        </authorList>
    </citation>
    <scope>NUCLEOTIDE SEQUENCE</scope>
    <source>
        <strain evidence="8">KCTC 12988</strain>
    </source>
</reference>
<keyword evidence="9" id="KW-1185">Reference proteome</keyword>
<dbReference type="Pfam" id="PF25601">
    <property type="entry name" value="AAA_lid_14"/>
    <property type="match status" value="1"/>
</dbReference>
<keyword evidence="2" id="KW-0067">ATP-binding</keyword>
<evidence type="ECO:0000259" key="7">
    <source>
        <dbReference type="PROSITE" id="PS50110"/>
    </source>
</evidence>
<gene>
    <name evidence="8" type="ORF">GCM10007100_28610</name>
</gene>
<dbReference type="Pfam" id="PF00072">
    <property type="entry name" value="Response_reg"/>
    <property type="match status" value="1"/>
</dbReference>
<dbReference type="SUPFAM" id="SSF52540">
    <property type="entry name" value="P-loop containing nucleoside triphosphate hydrolases"/>
    <property type="match status" value="1"/>
</dbReference>
<feature type="domain" description="Sigma-54 factor interaction" evidence="6">
    <location>
        <begin position="142"/>
        <end position="371"/>
    </location>
</feature>
<dbReference type="AlphaFoldDB" id="A0A918WMF7"/>
<accession>A0A918WMF7</accession>
<dbReference type="PROSITE" id="PS50110">
    <property type="entry name" value="RESPONSE_REGULATORY"/>
    <property type="match status" value="1"/>
</dbReference>
<dbReference type="Pfam" id="PF00158">
    <property type="entry name" value="Sigma54_activat"/>
    <property type="match status" value="1"/>
</dbReference>
<keyword evidence="4" id="KW-0804">Transcription</keyword>
<evidence type="ECO:0000259" key="6">
    <source>
        <dbReference type="PROSITE" id="PS50045"/>
    </source>
</evidence>
<organism evidence="8 9">
    <name type="scientific">Roseibacillus persicicus</name>
    <dbReference type="NCBI Taxonomy" id="454148"/>
    <lineage>
        <taxon>Bacteria</taxon>
        <taxon>Pseudomonadati</taxon>
        <taxon>Verrucomicrobiota</taxon>
        <taxon>Verrucomicrobiia</taxon>
        <taxon>Verrucomicrobiales</taxon>
        <taxon>Verrucomicrobiaceae</taxon>
        <taxon>Roseibacillus</taxon>
    </lineage>
</organism>
<dbReference type="PANTHER" id="PTHR32071">
    <property type="entry name" value="TRANSCRIPTIONAL REGULATORY PROTEIN"/>
    <property type="match status" value="1"/>
</dbReference>
<dbReference type="InterPro" id="IPR027417">
    <property type="entry name" value="P-loop_NTPase"/>
</dbReference>
<feature type="domain" description="Response regulatory" evidence="7">
    <location>
        <begin position="4"/>
        <end position="117"/>
    </location>
</feature>
<dbReference type="InterPro" id="IPR001789">
    <property type="entry name" value="Sig_transdc_resp-reg_receiver"/>
</dbReference>
<name>A0A918WMF7_9BACT</name>
<dbReference type="SMART" id="SM00382">
    <property type="entry name" value="AAA"/>
    <property type="match status" value="1"/>
</dbReference>
<evidence type="ECO:0000313" key="9">
    <source>
        <dbReference type="Proteomes" id="UP000644507"/>
    </source>
</evidence>
<dbReference type="InterPro" id="IPR002078">
    <property type="entry name" value="Sigma_54_int"/>
</dbReference>
<dbReference type="PROSITE" id="PS50045">
    <property type="entry name" value="SIGMA54_INTERACT_4"/>
    <property type="match status" value="1"/>
</dbReference>
<dbReference type="Gene3D" id="3.40.50.2300">
    <property type="match status" value="1"/>
</dbReference>
<dbReference type="SUPFAM" id="SSF52172">
    <property type="entry name" value="CheY-like"/>
    <property type="match status" value="1"/>
</dbReference>
<reference evidence="8" key="1">
    <citation type="journal article" date="2014" name="Int. J. Syst. Evol. Microbiol.">
        <title>Complete genome sequence of Corynebacterium casei LMG S-19264T (=DSM 44701T), isolated from a smear-ripened cheese.</title>
        <authorList>
            <consortium name="US DOE Joint Genome Institute (JGI-PGF)"/>
            <person name="Walter F."/>
            <person name="Albersmeier A."/>
            <person name="Kalinowski J."/>
            <person name="Ruckert C."/>
        </authorList>
    </citation>
    <scope>NUCLEOTIDE SEQUENCE</scope>
    <source>
        <strain evidence="8">KCTC 12988</strain>
    </source>
</reference>
<dbReference type="InterPro" id="IPR025662">
    <property type="entry name" value="Sigma_54_int_dom_ATP-bd_1"/>
</dbReference>
<evidence type="ECO:0000313" key="8">
    <source>
        <dbReference type="EMBL" id="GHC59663.1"/>
    </source>
</evidence>
<evidence type="ECO:0000256" key="5">
    <source>
        <dbReference type="PROSITE-ProRule" id="PRU00169"/>
    </source>
</evidence>
<dbReference type="SUPFAM" id="SSF46689">
    <property type="entry name" value="Homeodomain-like"/>
    <property type="match status" value="1"/>
</dbReference>
<dbReference type="GO" id="GO:0006355">
    <property type="term" value="P:regulation of DNA-templated transcription"/>
    <property type="evidence" value="ECO:0007669"/>
    <property type="project" value="InterPro"/>
</dbReference>
<comment type="caution">
    <text evidence="8">The sequence shown here is derived from an EMBL/GenBank/DDBJ whole genome shotgun (WGS) entry which is preliminary data.</text>
</comment>
<evidence type="ECO:0000256" key="3">
    <source>
        <dbReference type="ARBA" id="ARBA00023015"/>
    </source>
</evidence>
<evidence type="ECO:0000256" key="1">
    <source>
        <dbReference type="ARBA" id="ARBA00022741"/>
    </source>
</evidence>
<dbReference type="GO" id="GO:0005524">
    <property type="term" value="F:ATP binding"/>
    <property type="evidence" value="ECO:0007669"/>
    <property type="project" value="UniProtKB-KW"/>
</dbReference>
<dbReference type="InterPro" id="IPR058031">
    <property type="entry name" value="AAA_lid_NorR"/>
</dbReference>
<dbReference type="InterPro" id="IPR002197">
    <property type="entry name" value="HTH_Fis"/>
</dbReference>
<dbReference type="FunFam" id="3.40.50.300:FF:000006">
    <property type="entry name" value="DNA-binding transcriptional regulator NtrC"/>
    <property type="match status" value="1"/>
</dbReference>
<keyword evidence="1" id="KW-0547">Nucleotide-binding</keyword>
<dbReference type="Gene3D" id="1.10.8.60">
    <property type="match status" value="1"/>
</dbReference>
<evidence type="ECO:0000256" key="4">
    <source>
        <dbReference type="ARBA" id="ARBA00023163"/>
    </source>
</evidence>
<dbReference type="RefSeq" id="WP_189571163.1">
    <property type="nucleotide sequence ID" value="NZ_BMXI01000012.1"/>
</dbReference>
<dbReference type="PRINTS" id="PR01590">
    <property type="entry name" value="HTHFIS"/>
</dbReference>
<dbReference type="GO" id="GO:0000160">
    <property type="term" value="P:phosphorelay signal transduction system"/>
    <property type="evidence" value="ECO:0007669"/>
    <property type="project" value="InterPro"/>
</dbReference>
<proteinExistence type="predicted"/>
<dbReference type="GO" id="GO:0043565">
    <property type="term" value="F:sequence-specific DNA binding"/>
    <property type="evidence" value="ECO:0007669"/>
    <property type="project" value="InterPro"/>
</dbReference>
<dbReference type="Pfam" id="PF02954">
    <property type="entry name" value="HTH_8"/>
    <property type="match status" value="1"/>
</dbReference>
<dbReference type="Gene3D" id="1.10.10.60">
    <property type="entry name" value="Homeodomain-like"/>
    <property type="match status" value="1"/>
</dbReference>
<dbReference type="InterPro" id="IPR025944">
    <property type="entry name" value="Sigma_54_int_dom_CS"/>
</dbReference>
<dbReference type="PROSITE" id="PS00675">
    <property type="entry name" value="SIGMA54_INTERACT_1"/>
    <property type="match status" value="1"/>
</dbReference>
<dbReference type="Proteomes" id="UP000644507">
    <property type="component" value="Unassembled WGS sequence"/>
</dbReference>
<dbReference type="EMBL" id="BMXI01000012">
    <property type="protein sequence ID" value="GHC59663.1"/>
    <property type="molecule type" value="Genomic_DNA"/>
</dbReference>
<dbReference type="PANTHER" id="PTHR32071:SF14">
    <property type="entry name" value="TRANSCRIPTIONAL REGULATORY PROTEIN RTCR"/>
    <property type="match status" value="1"/>
</dbReference>
<keyword evidence="5" id="KW-0597">Phosphoprotein</keyword>
<dbReference type="InterPro" id="IPR009057">
    <property type="entry name" value="Homeodomain-like_sf"/>
</dbReference>
<dbReference type="CDD" id="cd00009">
    <property type="entry name" value="AAA"/>
    <property type="match status" value="1"/>
</dbReference>
<dbReference type="SMART" id="SM00448">
    <property type="entry name" value="REC"/>
    <property type="match status" value="1"/>
</dbReference>
<keyword evidence="3" id="KW-0805">Transcription regulation</keyword>
<protein>
    <submittedName>
        <fullName evidence="8">Acetoacetate metabolism regulatory protein AtoC</fullName>
    </submittedName>
</protein>
<feature type="modified residue" description="4-aspartylphosphate" evidence="5">
    <location>
        <position position="52"/>
    </location>
</feature>
<sequence length="453" mass="50316">MSADLIIVEDEDITRRLLELKAKDFGFRPVSFESAEEALGFINDEIKVILLDLRLPGMSGFGLLETLGKEHPGLPSVVLTAANKAEDAVKAMKLGAFDYLTKPFDPGELFECLRMATRLREVHRENDALRESIATPVTNDGFVAEAEVSKAMLGRAERVAVLDSTILLTGESGSGKGALARHIHGLSKRSEKPFVTVSCPALPRELLESELFGHEKGAFTGALKRRIGKIESARGGTLFLDEIGDLPLDLQPKLLNVLQDRRYQRVGSEEWLDSDFRLIAATNIDFEEKIESGEFREDLYYRLSVIPLELPPLRERPADIPPLVERSLSRISKQRGGAALKVESAAMKALTNFRWPGNVRQLENILERSSAFCEGQTIRLTDLPPSFRKQNEEKKQSNLPKGLAGLTLSQIEAEAIRQTLEACQGNKSEAARRLGIAEKTIYNKMSRHNIDIS</sequence>
<dbReference type="InterPro" id="IPR003593">
    <property type="entry name" value="AAA+_ATPase"/>
</dbReference>
<dbReference type="InterPro" id="IPR011006">
    <property type="entry name" value="CheY-like_superfamily"/>
</dbReference>